<protein>
    <submittedName>
        <fullName evidence="3">DNA-binding protein</fullName>
    </submittedName>
</protein>
<dbReference type="Pfam" id="PF04296">
    <property type="entry name" value="YlxR"/>
    <property type="match status" value="1"/>
</dbReference>
<dbReference type="InterPro" id="IPR037465">
    <property type="entry name" value="YlxR"/>
</dbReference>
<dbReference type="Proteomes" id="UP000641932">
    <property type="component" value="Unassembled WGS sequence"/>
</dbReference>
<keyword evidence="4" id="KW-1185">Reference proteome</keyword>
<reference evidence="3" key="1">
    <citation type="journal article" date="2014" name="Int. J. Syst. Evol. Microbiol.">
        <title>Complete genome sequence of Corynebacterium casei LMG S-19264T (=DSM 44701T), isolated from a smear-ripened cheese.</title>
        <authorList>
            <consortium name="US DOE Joint Genome Institute (JGI-PGF)"/>
            <person name="Walter F."/>
            <person name="Albersmeier A."/>
            <person name="Kalinowski J."/>
            <person name="Ruckert C."/>
        </authorList>
    </citation>
    <scope>NUCLEOTIDE SEQUENCE</scope>
    <source>
        <strain evidence="3">CGMCC 4.7201</strain>
    </source>
</reference>
<proteinExistence type="predicted"/>
<dbReference type="AlphaFoldDB" id="A0A918E0L3"/>
<evidence type="ECO:0000313" key="4">
    <source>
        <dbReference type="Proteomes" id="UP000641932"/>
    </source>
</evidence>
<reference evidence="3" key="2">
    <citation type="submission" date="2020-09" db="EMBL/GenBank/DDBJ databases">
        <authorList>
            <person name="Sun Q."/>
            <person name="Zhou Y."/>
        </authorList>
    </citation>
    <scope>NUCLEOTIDE SEQUENCE</scope>
    <source>
        <strain evidence="3">CGMCC 4.7201</strain>
    </source>
</reference>
<accession>A0A918E0L3</accession>
<dbReference type="PANTHER" id="PTHR34215:SF1">
    <property type="entry name" value="YLXR DOMAIN-CONTAINING PROTEIN"/>
    <property type="match status" value="1"/>
</dbReference>
<gene>
    <name evidence="3" type="ORF">GCM10012280_46360</name>
</gene>
<evidence type="ECO:0000313" key="3">
    <source>
        <dbReference type="EMBL" id="GGO93563.1"/>
    </source>
</evidence>
<sequence>MSGRTRARACPERTCVGCRTRAAKDDLLRTVAVGDECVPDPRGTLPGRGAYVHPDEACLDLAVRRRALPRALRVQGPLDVGGLREWVGQCKTPLPSESTAERHEEQEQQGIAR</sequence>
<name>A0A918E0L3_9ACTN</name>
<dbReference type="Gene3D" id="3.30.1230.10">
    <property type="entry name" value="YlxR-like"/>
    <property type="match status" value="1"/>
</dbReference>
<dbReference type="SUPFAM" id="SSF64376">
    <property type="entry name" value="YlxR-like"/>
    <property type="match status" value="1"/>
</dbReference>
<dbReference type="RefSeq" id="WP_189133712.1">
    <property type="nucleotide sequence ID" value="NZ_BMMS01000021.1"/>
</dbReference>
<feature type="region of interest" description="Disordered" evidence="1">
    <location>
        <begin position="91"/>
        <end position="113"/>
    </location>
</feature>
<evidence type="ECO:0000256" key="1">
    <source>
        <dbReference type="SAM" id="MobiDB-lite"/>
    </source>
</evidence>
<evidence type="ECO:0000259" key="2">
    <source>
        <dbReference type="Pfam" id="PF04296"/>
    </source>
</evidence>
<comment type="caution">
    <text evidence="3">The sequence shown here is derived from an EMBL/GenBank/DDBJ whole genome shotgun (WGS) entry which is preliminary data.</text>
</comment>
<dbReference type="InterPro" id="IPR007393">
    <property type="entry name" value="YlxR_dom"/>
</dbReference>
<dbReference type="PANTHER" id="PTHR34215">
    <property type="entry name" value="BLL0784 PROTEIN"/>
    <property type="match status" value="1"/>
</dbReference>
<dbReference type="EMBL" id="BMMS01000021">
    <property type="protein sequence ID" value="GGO93563.1"/>
    <property type="molecule type" value="Genomic_DNA"/>
</dbReference>
<feature type="domain" description="YlxR" evidence="2">
    <location>
        <begin position="13"/>
        <end position="76"/>
    </location>
</feature>
<keyword evidence="3" id="KW-0238">DNA-binding</keyword>
<organism evidence="3 4">
    <name type="scientific">Wenjunlia tyrosinilytica</name>
    <dbReference type="NCBI Taxonomy" id="1544741"/>
    <lineage>
        <taxon>Bacteria</taxon>
        <taxon>Bacillati</taxon>
        <taxon>Actinomycetota</taxon>
        <taxon>Actinomycetes</taxon>
        <taxon>Kitasatosporales</taxon>
        <taxon>Streptomycetaceae</taxon>
        <taxon>Wenjunlia</taxon>
    </lineage>
</organism>
<dbReference type="GO" id="GO:0003677">
    <property type="term" value="F:DNA binding"/>
    <property type="evidence" value="ECO:0007669"/>
    <property type="project" value="UniProtKB-KW"/>
</dbReference>
<dbReference type="InterPro" id="IPR035931">
    <property type="entry name" value="YlxR-like_sf"/>
</dbReference>